<keyword evidence="2" id="KW-0472">Membrane</keyword>
<name>A0A0F9JLW3_9ZZZZ</name>
<feature type="region of interest" description="Disordered" evidence="1">
    <location>
        <begin position="32"/>
        <end position="54"/>
    </location>
</feature>
<comment type="caution">
    <text evidence="3">The sequence shown here is derived from an EMBL/GenBank/DDBJ whole genome shotgun (WGS) entry which is preliminary data.</text>
</comment>
<reference evidence="3" key="1">
    <citation type="journal article" date="2015" name="Nature">
        <title>Complex archaea that bridge the gap between prokaryotes and eukaryotes.</title>
        <authorList>
            <person name="Spang A."/>
            <person name="Saw J.H."/>
            <person name="Jorgensen S.L."/>
            <person name="Zaremba-Niedzwiedzka K."/>
            <person name="Martijn J."/>
            <person name="Lind A.E."/>
            <person name="van Eijk R."/>
            <person name="Schleper C."/>
            <person name="Guy L."/>
            <person name="Ettema T.J."/>
        </authorList>
    </citation>
    <scope>NUCLEOTIDE SEQUENCE</scope>
</reference>
<evidence type="ECO:0000256" key="2">
    <source>
        <dbReference type="SAM" id="Phobius"/>
    </source>
</evidence>
<dbReference type="EMBL" id="LAZR01009753">
    <property type="protein sequence ID" value="KKM70769.1"/>
    <property type="molecule type" value="Genomic_DNA"/>
</dbReference>
<keyword evidence="2" id="KW-1133">Transmembrane helix</keyword>
<accession>A0A0F9JLW3</accession>
<evidence type="ECO:0000313" key="3">
    <source>
        <dbReference type="EMBL" id="KKM70769.1"/>
    </source>
</evidence>
<proteinExistence type="predicted"/>
<keyword evidence="2" id="KW-0812">Transmembrane</keyword>
<feature type="compositionally biased region" description="Basic residues" evidence="1">
    <location>
        <begin position="32"/>
        <end position="46"/>
    </location>
</feature>
<sequence length="54" mass="6303">MNVWLAFFAGAFVGFWFGLLSIAILQMIREKKGKSHEKRTKNKGLHKQQNYYGN</sequence>
<protein>
    <submittedName>
        <fullName evidence="3">Uncharacterized protein</fullName>
    </submittedName>
</protein>
<dbReference type="AlphaFoldDB" id="A0A0F9JLW3"/>
<organism evidence="3">
    <name type="scientific">marine sediment metagenome</name>
    <dbReference type="NCBI Taxonomy" id="412755"/>
    <lineage>
        <taxon>unclassified sequences</taxon>
        <taxon>metagenomes</taxon>
        <taxon>ecological metagenomes</taxon>
    </lineage>
</organism>
<gene>
    <name evidence="3" type="ORF">LCGC14_1437360</name>
</gene>
<feature type="transmembrane region" description="Helical" evidence="2">
    <location>
        <begin position="6"/>
        <end position="28"/>
    </location>
</feature>
<evidence type="ECO:0000256" key="1">
    <source>
        <dbReference type="SAM" id="MobiDB-lite"/>
    </source>
</evidence>